<dbReference type="AlphaFoldDB" id="A0A7X3BUY7"/>
<name>A0A7X3BUY7_9FIRM</name>
<feature type="binding site" evidence="4">
    <location>
        <position position="54"/>
    </location>
    <ligand>
        <name>substrate</name>
    </ligand>
</feature>
<dbReference type="RefSeq" id="WP_155163525.1">
    <property type="nucleotide sequence ID" value="NZ_WNBG01000001.1"/>
</dbReference>
<feature type="binding site" evidence="4">
    <location>
        <begin position="131"/>
        <end position="139"/>
    </location>
    <ligand>
        <name>ATP</name>
        <dbReference type="ChEBI" id="CHEBI:30616"/>
    </ligand>
</feature>
<dbReference type="GO" id="GO:0035999">
    <property type="term" value="P:tetrahydrofolate interconversion"/>
    <property type="evidence" value="ECO:0007669"/>
    <property type="project" value="TreeGrafter"/>
</dbReference>
<keyword evidence="5" id="KW-0460">Magnesium</keyword>
<feature type="binding site" evidence="4">
    <location>
        <begin position="3"/>
        <end position="7"/>
    </location>
    <ligand>
        <name>ATP</name>
        <dbReference type="ChEBI" id="CHEBI:30616"/>
    </ligand>
</feature>
<dbReference type="OrthoDB" id="9801938at2"/>
<dbReference type="GO" id="GO:0009396">
    <property type="term" value="P:folic acid-containing compound biosynthetic process"/>
    <property type="evidence" value="ECO:0007669"/>
    <property type="project" value="TreeGrafter"/>
</dbReference>
<evidence type="ECO:0000256" key="5">
    <source>
        <dbReference type="RuleBase" id="RU361279"/>
    </source>
</evidence>
<dbReference type="EC" id="6.3.3.2" evidence="5"/>
<protein>
    <recommendedName>
        <fullName evidence="5">5-formyltetrahydrofolate cyclo-ligase</fullName>
        <ecNumber evidence="5">6.3.3.2</ecNumber>
    </recommendedName>
</protein>
<comment type="catalytic activity">
    <reaction evidence="5">
        <text>(6S)-5-formyl-5,6,7,8-tetrahydrofolate + ATP = (6R)-5,10-methenyltetrahydrofolate + ADP + phosphate</text>
        <dbReference type="Rhea" id="RHEA:10488"/>
        <dbReference type="ChEBI" id="CHEBI:30616"/>
        <dbReference type="ChEBI" id="CHEBI:43474"/>
        <dbReference type="ChEBI" id="CHEBI:57455"/>
        <dbReference type="ChEBI" id="CHEBI:57457"/>
        <dbReference type="ChEBI" id="CHEBI:456216"/>
        <dbReference type="EC" id="6.3.3.2"/>
    </reaction>
</comment>
<keyword evidence="5" id="KW-0479">Metal-binding</keyword>
<dbReference type="EMBL" id="WNBW01000001">
    <property type="protein sequence ID" value="MTU03162.1"/>
    <property type="molecule type" value="Genomic_DNA"/>
</dbReference>
<feature type="binding site" evidence="4">
    <location>
        <position position="49"/>
    </location>
    <ligand>
        <name>substrate</name>
    </ligand>
</feature>
<dbReference type="Proteomes" id="UP000484547">
    <property type="component" value="Unassembled WGS sequence"/>
</dbReference>
<evidence type="ECO:0000256" key="1">
    <source>
        <dbReference type="ARBA" id="ARBA00010638"/>
    </source>
</evidence>
<evidence type="ECO:0000313" key="6">
    <source>
        <dbReference type="EMBL" id="MTT75031.1"/>
    </source>
</evidence>
<comment type="similarity">
    <text evidence="1 5">Belongs to the 5-formyltetrahydrofolate cyclo-ligase family.</text>
</comment>
<dbReference type="NCBIfam" id="TIGR02727">
    <property type="entry name" value="MTHFS_bact"/>
    <property type="match status" value="1"/>
</dbReference>
<gene>
    <name evidence="6" type="ORF">GMD11_01945</name>
    <name evidence="7" type="ORF">GMD18_01940</name>
</gene>
<dbReference type="InterPro" id="IPR024185">
    <property type="entry name" value="FTHF_cligase-like_sf"/>
</dbReference>
<dbReference type="InterPro" id="IPR037171">
    <property type="entry name" value="NagB/RpiA_transferase-like"/>
</dbReference>
<dbReference type="GO" id="GO:0030272">
    <property type="term" value="F:5-formyltetrahydrofolate cyclo-ligase activity"/>
    <property type="evidence" value="ECO:0007669"/>
    <property type="project" value="UniProtKB-EC"/>
</dbReference>
<evidence type="ECO:0000313" key="8">
    <source>
        <dbReference type="Proteomes" id="UP000443070"/>
    </source>
</evidence>
<dbReference type="PANTHER" id="PTHR23407">
    <property type="entry name" value="ATPASE INHIBITOR/5-FORMYLTETRAHYDROFOLATE CYCLO-LIGASE"/>
    <property type="match status" value="1"/>
</dbReference>
<evidence type="ECO:0000256" key="3">
    <source>
        <dbReference type="ARBA" id="ARBA00022840"/>
    </source>
</evidence>
<dbReference type="Pfam" id="PF01812">
    <property type="entry name" value="5-FTHF_cyc-lig"/>
    <property type="match status" value="1"/>
</dbReference>
<evidence type="ECO:0000313" key="9">
    <source>
        <dbReference type="Proteomes" id="UP000484547"/>
    </source>
</evidence>
<keyword evidence="8" id="KW-1185">Reference proteome</keyword>
<dbReference type="SUPFAM" id="SSF100950">
    <property type="entry name" value="NagB/RpiA/CoA transferase-like"/>
    <property type="match status" value="1"/>
</dbReference>
<dbReference type="GO" id="GO:0046872">
    <property type="term" value="F:metal ion binding"/>
    <property type="evidence" value="ECO:0007669"/>
    <property type="project" value="UniProtKB-KW"/>
</dbReference>
<dbReference type="GO" id="GO:0005524">
    <property type="term" value="F:ATP binding"/>
    <property type="evidence" value="ECO:0007669"/>
    <property type="project" value="UniProtKB-KW"/>
</dbReference>
<reference evidence="8 9" key="1">
    <citation type="journal article" date="2019" name="Nat. Med.">
        <title>A library of human gut bacterial isolates paired with longitudinal multiomics data enables mechanistic microbiome research.</title>
        <authorList>
            <person name="Poyet M."/>
            <person name="Groussin M."/>
            <person name="Gibbons S.M."/>
            <person name="Avila-Pacheco J."/>
            <person name="Jiang X."/>
            <person name="Kearney S.M."/>
            <person name="Perrotta A.R."/>
            <person name="Berdy B."/>
            <person name="Zhao S."/>
            <person name="Lieberman T.D."/>
            <person name="Swanson P.K."/>
            <person name="Smith M."/>
            <person name="Roesemann S."/>
            <person name="Alexander J.E."/>
            <person name="Rich S.A."/>
            <person name="Livny J."/>
            <person name="Vlamakis H."/>
            <person name="Clish C."/>
            <person name="Bullock K."/>
            <person name="Deik A."/>
            <person name="Scott J."/>
            <person name="Pierce K.A."/>
            <person name="Xavier R.J."/>
            <person name="Alm E.J."/>
        </authorList>
    </citation>
    <scope>NUCLEOTIDE SEQUENCE [LARGE SCALE GENOMIC DNA]</scope>
    <source>
        <strain evidence="6 9">BIOML-A13</strain>
        <strain evidence="7 8">BIOML-A3</strain>
    </source>
</reference>
<dbReference type="PIRSF" id="PIRSF006806">
    <property type="entry name" value="FTHF_cligase"/>
    <property type="match status" value="1"/>
</dbReference>
<evidence type="ECO:0000256" key="4">
    <source>
        <dbReference type="PIRSR" id="PIRSR006806-1"/>
    </source>
</evidence>
<evidence type="ECO:0000313" key="7">
    <source>
        <dbReference type="EMBL" id="MTU03162.1"/>
    </source>
</evidence>
<evidence type="ECO:0000256" key="2">
    <source>
        <dbReference type="ARBA" id="ARBA00022741"/>
    </source>
</evidence>
<keyword evidence="6" id="KW-0436">Ligase</keyword>
<proteinExistence type="inferred from homology"/>
<comment type="cofactor">
    <cofactor evidence="5">
        <name>Mg(2+)</name>
        <dbReference type="ChEBI" id="CHEBI:18420"/>
    </cofactor>
</comment>
<comment type="caution">
    <text evidence="6">The sequence shown here is derived from an EMBL/GenBank/DDBJ whole genome shotgun (WGS) entry which is preliminary data.</text>
</comment>
<dbReference type="EMBL" id="WNBM01000001">
    <property type="protein sequence ID" value="MTT75031.1"/>
    <property type="molecule type" value="Genomic_DNA"/>
</dbReference>
<dbReference type="Gene3D" id="3.40.50.10420">
    <property type="entry name" value="NagB/RpiA/CoA transferase-like"/>
    <property type="match status" value="1"/>
</dbReference>
<dbReference type="Proteomes" id="UP000443070">
    <property type="component" value="Unassembled WGS sequence"/>
</dbReference>
<sequence>MKKQQLRKELKSLRNQLSREQVDRWSKEICENIMLSPQYHQADVIFGYLAFGNEPDIDIVLEQARLAGKTVCVPQIISKTEICAVRFEGFGQLSLDRYGIRSVSCADVVINPHEIALALVPGVGFAKNGSRIGMGAGYYDRFLVQVDKAVLMGVTYNALLCRKIPVDDYDKAVQYLVTETNITLCE</sequence>
<dbReference type="InterPro" id="IPR002698">
    <property type="entry name" value="FTHF_cligase"/>
</dbReference>
<dbReference type="PANTHER" id="PTHR23407:SF1">
    <property type="entry name" value="5-FORMYLTETRAHYDROFOLATE CYCLO-LIGASE"/>
    <property type="match status" value="1"/>
</dbReference>
<accession>A0A7X3BUY7</accession>
<organism evidence="6 9">
    <name type="scientific">Phascolarctobacterium faecium</name>
    <dbReference type="NCBI Taxonomy" id="33025"/>
    <lineage>
        <taxon>Bacteria</taxon>
        <taxon>Bacillati</taxon>
        <taxon>Bacillota</taxon>
        <taxon>Negativicutes</taxon>
        <taxon>Acidaminococcales</taxon>
        <taxon>Acidaminococcaceae</taxon>
        <taxon>Phascolarctobacterium</taxon>
    </lineage>
</organism>
<keyword evidence="2 4" id="KW-0547">Nucleotide-binding</keyword>
<keyword evidence="3 4" id="KW-0067">ATP-binding</keyword>